<reference evidence="1 2" key="1">
    <citation type="submission" date="2019-02" db="EMBL/GenBank/DDBJ databases">
        <title>Paenibacillus sp. nov., isolated from surface-sterilized tissue of Thalictrum simplex L.</title>
        <authorList>
            <person name="Tuo L."/>
        </authorList>
    </citation>
    <scope>NUCLEOTIDE SEQUENCE [LARGE SCALE GENOMIC DNA]</scope>
    <source>
        <strain evidence="1 2">N2SHLJ1</strain>
    </source>
</reference>
<organism evidence="1 2">
    <name type="scientific">Paenibacillus thalictri</name>
    <dbReference type="NCBI Taxonomy" id="2527873"/>
    <lineage>
        <taxon>Bacteria</taxon>
        <taxon>Bacillati</taxon>
        <taxon>Bacillota</taxon>
        <taxon>Bacilli</taxon>
        <taxon>Bacillales</taxon>
        <taxon>Paenibacillaceae</taxon>
        <taxon>Paenibacillus</taxon>
    </lineage>
</organism>
<evidence type="ECO:0008006" key="3">
    <source>
        <dbReference type="Google" id="ProtNLM"/>
    </source>
</evidence>
<protein>
    <recommendedName>
        <fullName evidence="3">Phosphodiester glycosidase domain-containing protein</fullName>
    </recommendedName>
</protein>
<keyword evidence="2" id="KW-1185">Reference proteome</keyword>
<dbReference type="RefSeq" id="WP_131012774.1">
    <property type="nucleotide sequence ID" value="NZ_SIRE01000005.1"/>
</dbReference>
<dbReference type="AlphaFoldDB" id="A0A4Q9DYP3"/>
<evidence type="ECO:0000313" key="1">
    <source>
        <dbReference type="EMBL" id="TBL80360.1"/>
    </source>
</evidence>
<comment type="caution">
    <text evidence="1">The sequence shown here is derived from an EMBL/GenBank/DDBJ whole genome shotgun (WGS) entry which is preliminary data.</text>
</comment>
<name>A0A4Q9DYP3_9BACL</name>
<accession>A0A4Q9DYP3</accession>
<sequence>MTVFPFRAASHTALNRKLYALLLLFAFLFGFGIAVKLHLHRAPEPPPVIPPPYQYSKMTASNGVVLHAIQTSPDNISLKAITTNVTQTGEFGINGGFFYNGDLLSIAVTGDVPAKGQQGDYGSGWYNTDRRKGTLVWDEVTRRFSVQIAESSDELQVADRNRYWAQGGVSMSLTREQLWRDQALAEDMPAFDEKRLRSAVVYDSGQHVWLIASETKATVEEFREAVKMNVARGTLVDGVFLDGDGSTQLKCEEAELKGDTRAVYQMMALTKTHS</sequence>
<dbReference type="OrthoDB" id="2658510at2"/>
<dbReference type="Proteomes" id="UP000293142">
    <property type="component" value="Unassembled WGS sequence"/>
</dbReference>
<gene>
    <name evidence="1" type="ORF">EYB31_08060</name>
</gene>
<dbReference type="EMBL" id="SIRE01000005">
    <property type="protein sequence ID" value="TBL80360.1"/>
    <property type="molecule type" value="Genomic_DNA"/>
</dbReference>
<proteinExistence type="predicted"/>
<evidence type="ECO:0000313" key="2">
    <source>
        <dbReference type="Proteomes" id="UP000293142"/>
    </source>
</evidence>